<organism evidence="2 3">
    <name type="scientific">Glycomyces mayteni</name>
    <dbReference type="NCBI Taxonomy" id="543887"/>
    <lineage>
        <taxon>Bacteria</taxon>
        <taxon>Bacillati</taxon>
        <taxon>Actinomycetota</taxon>
        <taxon>Actinomycetes</taxon>
        <taxon>Glycomycetales</taxon>
        <taxon>Glycomycetaceae</taxon>
        <taxon>Glycomyces</taxon>
    </lineage>
</organism>
<protein>
    <recommendedName>
        <fullName evidence="4">Scaffolding protein</fullName>
    </recommendedName>
</protein>
<dbReference type="Proteomes" id="UP001596470">
    <property type="component" value="Unassembled WGS sequence"/>
</dbReference>
<reference evidence="3" key="1">
    <citation type="journal article" date="2019" name="Int. J. Syst. Evol. Microbiol.">
        <title>The Global Catalogue of Microorganisms (GCM) 10K type strain sequencing project: providing services to taxonomists for standard genome sequencing and annotation.</title>
        <authorList>
            <consortium name="The Broad Institute Genomics Platform"/>
            <consortium name="The Broad Institute Genome Sequencing Center for Infectious Disease"/>
            <person name="Wu L."/>
            <person name="Ma J."/>
        </authorList>
    </citation>
    <scope>NUCLEOTIDE SEQUENCE [LARGE SCALE GENOMIC DNA]</scope>
    <source>
        <strain evidence="3">KACC 12634</strain>
    </source>
</reference>
<proteinExistence type="predicted"/>
<dbReference type="RefSeq" id="WP_382353434.1">
    <property type="nucleotide sequence ID" value="NZ_JBHMBP010000004.1"/>
</dbReference>
<evidence type="ECO:0008006" key="4">
    <source>
        <dbReference type="Google" id="ProtNLM"/>
    </source>
</evidence>
<comment type="caution">
    <text evidence="2">The sequence shown here is derived from an EMBL/GenBank/DDBJ whole genome shotgun (WGS) entry which is preliminary data.</text>
</comment>
<evidence type="ECO:0000256" key="1">
    <source>
        <dbReference type="SAM" id="MobiDB-lite"/>
    </source>
</evidence>
<feature type="compositionally biased region" description="Acidic residues" evidence="1">
    <location>
        <begin position="1"/>
        <end position="29"/>
    </location>
</feature>
<name>A0ABW2D1B9_9ACTN</name>
<gene>
    <name evidence="2" type="ORF">ACFQS3_02615</name>
</gene>
<sequence>MVDTDNENEDVETDDLEDESDGDSQDNEDFDPKRAAAKINKVNREAANLRKRLKAYEDEEAKRKEADLSEVEKAVARAEAAEKRAADLEFNSLRSEVALSKGLTAAQAKRLQGTTKEELEEDATELLAMFGGSDKPNPQRKPTKLRGGADGTDDPPEKFDAKSLAEKLRNRR</sequence>
<feature type="region of interest" description="Disordered" evidence="1">
    <location>
        <begin position="1"/>
        <end position="41"/>
    </location>
</feature>
<feature type="region of interest" description="Disordered" evidence="1">
    <location>
        <begin position="127"/>
        <end position="172"/>
    </location>
</feature>
<evidence type="ECO:0000313" key="3">
    <source>
        <dbReference type="Proteomes" id="UP001596470"/>
    </source>
</evidence>
<feature type="compositionally biased region" description="Basic and acidic residues" evidence="1">
    <location>
        <begin position="155"/>
        <end position="172"/>
    </location>
</feature>
<evidence type="ECO:0000313" key="2">
    <source>
        <dbReference type="EMBL" id="MFC6956080.1"/>
    </source>
</evidence>
<dbReference type="EMBL" id="JBHSYS010000001">
    <property type="protein sequence ID" value="MFC6956080.1"/>
    <property type="molecule type" value="Genomic_DNA"/>
</dbReference>
<accession>A0ABW2D1B9</accession>
<keyword evidence="3" id="KW-1185">Reference proteome</keyword>